<keyword evidence="2" id="KW-1185">Reference proteome</keyword>
<dbReference type="Gene3D" id="2.40.10.10">
    <property type="entry name" value="Trypsin-like serine proteases"/>
    <property type="match status" value="2"/>
</dbReference>
<evidence type="ECO:0000313" key="1">
    <source>
        <dbReference type="EMBL" id="ADL52135.1"/>
    </source>
</evidence>
<reference evidence="1 2" key="1">
    <citation type="submission" date="2010-08" db="EMBL/GenBank/DDBJ databases">
        <title>Complete sequence of Clostridium cellulovorans 743B.</title>
        <authorList>
            <consortium name="US DOE Joint Genome Institute"/>
            <person name="Lucas S."/>
            <person name="Copeland A."/>
            <person name="Lapidus A."/>
            <person name="Cheng J.-F."/>
            <person name="Bruce D."/>
            <person name="Goodwin L."/>
            <person name="Pitluck S."/>
            <person name="Chertkov O."/>
            <person name="Detter J.C."/>
            <person name="Han C."/>
            <person name="Tapia R."/>
            <person name="Land M."/>
            <person name="Hauser L."/>
            <person name="Chang Y.-J."/>
            <person name="Jeffries C."/>
            <person name="Kyrpides N."/>
            <person name="Ivanova N."/>
            <person name="Mikhailova N."/>
            <person name="Hemme C.L."/>
            <person name="Woyke T."/>
        </authorList>
    </citation>
    <scope>NUCLEOTIDE SEQUENCE [LARGE SCALE GENOMIC DNA]</scope>
    <source>
        <strain evidence="2">ATCC 35296 / DSM 3052 / OCM 3 / 743B</strain>
    </source>
</reference>
<dbReference type="KEGG" id="ccb:Clocel_2422"/>
<dbReference type="InterPro" id="IPR009003">
    <property type="entry name" value="Peptidase_S1_PA"/>
</dbReference>
<dbReference type="STRING" id="573061.Clocel_2422"/>
<sequence length="486" mass="56792">MNEKIIGRVTCNEDLLGTCFLVTPSYVLTAYHVIKNKNNVKIEFQVIGETRKVESIFFYNEKDIDLAIIKLNKDIKKAIEYCDIDTIIAVEQGDFWETSGYPDEYENDERLYVNGTINRYIEDQLPDLELSINDQKEVSEWQGISGSPLIVNDQICGIVLKERTSSLKTKLKAISMEKIIGFLCNETEVLKILSYRRKNLLSERIETFNKECNDIFFSYKYVGEDFISNCLILKPESEINDLVYIIDLFLKDYANSMQEIINEQNNNMINRRKQEKRNEYAAEELKRILIKSNKLGFALLWIILEGVFQAPRVATAYSMENEIKQDIYISRSADSIKVSIGYTEMKKDLMQSILKVLIEIDKEIGTNEQKIFIWDELAINYLDIYNRLHVEELQKKEQSGEKVNLEIVILHSYDSNIYKKNIYKKSNNTNKIAENFCKAELDQYNKKIVEICSKFKWIKSKQIMWISLPCESLELFHNIIQHGAED</sequence>
<dbReference type="EMBL" id="CP002160">
    <property type="protein sequence ID" value="ADL52135.1"/>
    <property type="molecule type" value="Genomic_DNA"/>
</dbReference>
<dbReference type="AlphaFoldDB" id="D9SPZ9"/>
<dbReference type="RefSeq" id="WP_013291757.1">
    <property type="nucleotide sequence ID" value="NC_014393.1"/>
</dbReference>
<proteinExistence type="predicted"/>
<dbReference type="InterPro" id="IPR043504">
    <property type="entry name" value="Peptidase_S1_PA_chymotrypsin"/>
</dbReference>
<accession>D9SPZ9</accession>
<evidence type="ECO:0000313" key="2">
    <source>
        <dbReference type="Proteomes" id="UP000002730"/>
    </source>
</evidence>
<organism evidence="1 2">
    <name type="scientific">Clostridium cellulovorans (strain ATCC 35296 / DSM 3052 / OCM 3 / 743B)</name>
    <dbReference type="NCBI Taxonomy" id="573061"/>
    <lineage>
        <taxon>Bacteria</taxon>
        <taxon>Bacillati</taxon>
        <taxon>Bacillota</taxon>
        <taxon>Clostridia</taxon>
        <taxon>Eubacteriales</taxon>
        <taxon>Clostridiaceae</taxon>
        <taxon>Clostridium</taxon>
    </lineage>
</organism>
<protein>
    <submittedName>
        <fullName evidence="1">Peptidase S1 and S6 chymotrypsin/Hap</fullName>
    </submittedName>
</protein>
<dbReference type="Proteomes" id="UP000002730">
    <property type="component" value="Chromosome"/>
</dbReference>
<dbReference type="OrthoDB" id="9757917at2"/>
<dbReference type="SUPFAM" id="SSF50494">
    <property type="entry name" value="Trypsin-like serine proteases"/>
    <property type="match status" value="1"/>
</dbReference>
<gene>
    <name evidence="1" type="ordered locus">Clocel_2422</name>
</gene>
<dbReference type="Pfam" id="PF13365">
    <property type="entry name" value="Trypsin_2"/>
    <property type="match status" value="1"/>
</dbReference>
<name>D9SPZ9_CLOC7</name>
<dbReference type="HOGENOM" id="CLU_561072_0_0_9"/>